<evidence type="ECO:0000313" key="2">
    <source>
        <dbReference type="EMBL" id="SNV35436.1"/>
    </source>
</evidence>
<dbReference type="EMBL" id="LT906454">
    <property type="protein sequence ID" value="SNV35436.1"/>
    <property type="molecule type" value="Genomic_DNA"/>
</dbReference>
<dbReference type="AlphaFoldDB" id="A0A239WMN8"/>
<feature type="domain" description="RCK N-terminal" evidence="1">
    <location>
        <begin position="3"/>
        <end position="120"/>
    </location>
</feature>
<proteinExistence type="predicted"/>
<dbReference type="SUPFAM" id="SSF116726">
    <property type="entry name" value="TrkA C-terminal domain-like"/>
    <property type="match status" value="1"/>
</dbReference>
<dbReference type="InterPro" id="IPR036291">
    <property type="entry name" value="NAD(P)-bd_dom_sf"/>
</dbReference>
<dbReference type="InterPro" id="IPR003148">
    <property type="entry name" value="RCK_N"/>
</dbReference>
<sequence length="223" mass="24551">MSKKIIGVLGLGIFGRTVAEELCTFDQEVIALDYREDHVQAVSNSVTRAAVGDITNYEFLENVGIEHCDTVVIATGNSLEASVLAVMHCKKLGVPNIIAKAKSGLFEDVLYNIGANRVIMPERASGKSLASHILRRHISNIIHVEDDISIIEFSIPQKWIGQSLISLDLRTKYEINVVGLRTGNTEGLITNFNPQDPLPADIHISAVANSRTFEKFDYLGYLK</sequence>
<dbReference type="Gene3D" id="3.40.50.720">
    <property type="entry name" value="NAD(P)-binding Rossmann-like Domain"/>
    <property type="match status" value="1"/>
</dbReference>
<dbReference type="KEGG" id="saco:SAME_00479"/>
<dbReference type="InterPro" id="IPR036721">
    <property type="entry name" value="RCK_C_sf"/>
</dbReference>
<dbReference type="OrthoDB" id="9776294at2"/>
<evidence type="ECO:0000259" key="1">
    <source>
        <dbReference type="PROSITE" id="PS51201"/>
    </source>
</evidence>
<dbReference type="PROSITE" id="PS51201">
    <property type="entry name" value="RCK_N"/>
    <property type="match status" value="1"/>
</dbReference>
<dbReference type="Proteomes" id="UP000215144">
    <property type="component" value="Chromosome 1"/>
</dbReference>
<evidence type="ECO:0000313" key="3">
    <source>
        <dbReference type="Proteomes" id="UP000215144"/>
    </source>
</evidence>
<name>A0A239WMN8_STRAI</name>
<protein>
    <submittedName>
        <fullName evidence="2">Potassium uptake protein</fullName>
    </submittedName>
</protein>
<dbReference type="RefSeq" id="WP_017770831.1">
    <property type="nucleotide sequence ID" value="NZ_LT906454.1"/>
</dbReference>
<dbReference type="Gene3D" id="3.30.70.1450">
    <property type="entry name" value="Regulator of K+ conductance, C-terminal domain"/>
    <property type="match status" value="1"/>
</dbReference>
<dbReference type="SUPFAM" id="SSF51735">
    <property type="entry name" value="NAD(P)-binding Rossmann-fold domains"/>
    <property type="match status" value="1"/>
</dbReference>
<dbReference type="GO" id="GO:0006813">
    <property type="term" value="P:potassium ion transport"/>
    <property type="evidence" value="ECO:0007669"/>
    <property type="project" value="InterPro"/>
</dbReference>
<dbReference type="Pfam" id="PF02254">
    <property type="entry name" value="TrkA_N"/>
    <property type="match status" value="1"/>
</dbReference>
<dbReference type="PANTHER" id="PTHR43833">
    <property type="entry name" value="POTASSIUM CHANNEL PROTEIN 2-RELATED-RELATED"/>
    <property type="match status" value="1"/>
</dbReference>
<accession>A0A239WMN8</accession>
<dbReference type="InterPro" id="IPR050721">
    <property type="entry name" value="Trk_Ktr_HKT_K-transport"/>
</dbReference>
<gene>
    <name evidence="2" type="primary">ktrA</name>
    <name evidence="2" type="ORF">SAMEA4504048_00479</name>
</gene>
<organism evidence="2 3">
    <name type="scientific">Streptococcus acidominimus</name>
    <dbReference type="NCBI Taxonomy" id="1326"/>
    <lineage>
        <taxon>Bacteria</taxon>
        <taxon>Bacillati</taxon>
        <taxon>Bacillota</taxon>
        <taxon>Bacilli</taxon>
        <taxon>Lactobacillales</taxon>
        <taxon>Streptococcaceae</taxon>
        <taxon>Streptococcus</taxon>
    </lineage>
</organism>
<reference evidence="2 3" key="1">
    <citation type="submission" date="2017-06" db="EMBL/GenBank/DDBJ databases">
        <authorList>
            <consortium name="Pathogen Informatics"/>
        </authorList>
    </citation>
    <scope>NUCLEOTIDE SEQUENCE [LARGE SCALE GENOMIC DNA]</scope>
    <source>
        <strain evidence="2 3">NCTC11291</strain>
    </source>
</reference>
<dbReference type="PANTHER" id="PTHR43833:SF7">
    <property type="entry name" value="KTR SYSTEM POTASSIUM UPTAKE PROTEIN C"/>
    <property type="match status" value="1"/>
</dbReference>